<proteinExistence type="predicted"/>
<protein>
    <submittedName>
        <fullName evidence="1">Uncharacterized protein</fullName>
    </submittedName>
</protein>
<reference evidence="1" key="1">
    <citation type="submission" date="2018-02" db="EMBL/GenBank/DDBJ databases">
        <title>Rhizophora mucronata_Transcriptome.</title>
        <authorList>
            <person name="Meera S.P."/>
            <person name="Sreeshan A."/>
            <person name="Augustine A."/>
        </authorList>
    </citation>
    <scope>NUCLEOTIDE SEQUENCE</scope>
    <source>
        <tissue evidence="1">Leaf</tissue>
    </source>
</reference>
<evidence type="ECO:0000313" key="1">
    <source>
        <dbReference type="EMBL" id="MBX59636.1"/>
    </source>
</evidence>
<dbReference type="EMBL" id="GGEC01079152">
    <property type="protein sequence ID" value="MBX59636.1"/>
    <property type="molecule type" value="Transcribed_RNA"/>
</dbReference>
<sequence>MSYKCLKKKLTET</sequence>
<organism evidence="1">
    <name type="scientific">Rhizophora mucronata</name>
    <name type="common">Asiatic mangrove</name>
    <dbReference type="NCBI Taxonomy" id="61149"/>
    <lineage>
        <taxon>Eukaryota</taxon>
        <taxon>Viridiplantae</taxon>
        <taxon>Streptophyta</taxon>
        <taxon>Embryophyta</taxon>
        <taxon>Tracheophyta</taxon>
        <taxon>Spermatophyta</taxon>
        <taxon>Magnoliopsida</taxon>
        <taxon>eudicotyledons</taxon>
        <taxon>Gunneridae</taxon>
        <taxon>Pentapetalae</taxon>
        <taxon>rosids</taxon>
        <taxon>fabids</taxon>
        <taxon>Malpighiales</taxon>
        <taxon>Rhizophoraceae</taxon>
        <taxon>Rhizophora</taxon>
    </lineage>
</organism>
<accession>A0A2P2PY24</accession>
<name>A0A2P2PY24_RHIMU</name>